<evidence type="ECO:0000256" key="2">
    <source>
        <dbReference type="ARBA" id="ARBA00022771"/>
    </source>
</evidence>
<dbReference type="SUPFAM" id="SSF63748">
    <property type="entry name" value="Tudor/PWWP/MBT"/>
    <property type="match status" value="2"/>
</dbReference>
<keyword evidence="2 4" id="KW-0863">Zinc-finger</keyword>
<dbReference type="EMBL" id="JAHLQT010034478">
    <property type="protein sequence ID" value="KAG7158620.1"/>
    <property type="molecule type" value="Genomic_DNA"/>
</dbReference>
<dbReference type="InterPro" id="IPR035437">
    <property type="entry name" value="SNase_OB-fold_sf"/>
</dbReference>
<organism evidence="6 7">
    <name type="scientific">Homarus americanus</name>
    <name type="common">American lobster</name>
    <dbReference type="NCBI Taxonomy" id="6706"/>
    <lineage>
        <taxon>Eukaryota</taxon>
        <taxon>Metazoa</taxon>
        <taxon>Ecdysozoa</taxon>
        <taxon>Arthropoda</taxon>
        <taxon>Crustacea</taxon>
        <taxon>Multicrustacea</taxon>
        <taxon>Malacostraca</taxon>
        <taxon>Eumalacostraca</taxon>
        <taxon>Eucarida</taxon>
        <taxon>Decapoda</taxon>
        <taxon>Pleocyemata</taxon>
        <taxon>Astacidea</taxon>
        <taxon>Nephropoidea</taxon>
        <taxon>Nephropidae</taxon>
        <taxon>Homarus</taxon>
    </lineage>
</organism>
<sequence length="455" mass="52195">MLETYKDEKEPLNVTELPKGSYWAARCTDGLWCRVQIVANIFTSPDESSHKKCSRVSARLIDYGDERVFNIKDIRILHENLTLLPTLAIPCRLAQVCPPDGWQDNPWPRSSIEAFIELCGDIGSVLFADFQQHSPSGMYNIMLKTVEGLFVNKEFVSRGFATSRYFSQKDWDPMSEIYMSQEMSNIYNDECVETVLFGMKNTDERRLCKFYRVGRKCPRGEACRWEHTRLRDGVTTKKEPVFSECLGHNLLVCEGSVLAVVVTLVISPAQFQVHLPFGAVCLRTLHDDERRTDLEMLTSDMQEYYKNTSTQLQMCLPAPGELKAHCEIKEGKLDCSRVRVIDVKGKEKLCQVQVFFIDFGYMEWVPEKQLHPLSIKFLHLPPQALECRLTGVEIPDEGWNPAAASHLSELTKNQVLVAYVTHVDRDHQRLGVILLDTSEDQDININETFLRKFQI</sequence>
<dbReference type="SUPFAM" id="SSF90229">
    <property type="entry name" value="CCCH zinc finger"/>
    <property type="match status" value="1"/>
</dbReference>
<evidence type="ECO:0000259" key="5">
    <source>
        <dbReference type="PROSITE" id="PS50103"/>
    </source>
</evidence>
<dbReference type="InterPro" id="IPR002999">
    <property type="entry name" value="Tudor"/>
</dbReference>
<dbReference type="GO" id="GO:0005737">
    <property type="term" value="C:cytoplasm"/>
    <property type="evidence" value="ECO:0007669"/>
    <property type="project" value="UniProtKB-ARBA"/>
</dbReference>
<evidence type="ECO:0000256" key="3">
    <source>
        <dbReference type="ARBA" id="ARBA00022833"/>
    </source>
</evidence>
<dbReference type="SUPFAM" id="SSF50199">
    <property type="entry name" value="Staphylococcal nuclease"/>
    <property type="match status" value="1"/>
</dbReference>
<dbReference type="InterPro" id="IPR036855">
    <property type="entry name" value="Znf_CCCH_sf"/>
</dbReference>
<keyword evidence="3 4" id="KW-0862">Zinc</keyword>
<dbReference type="PANTHER" id="PTHR22948">
    <property type="entry name" value="TUDOR DOMAIN CONTAINING PROTEIN"/>
    <property type="match status" value="1"/>
</dbReference>
<name>A0A8J5JN72_HOMAM</name>
<evidence type="ECO:0000256" key="1">
    <source>
        <dbReference type="ARBA" id="ARBA00022723"/>
    </source>
</evidence>
<feature type="domain" description="C3H1-type" evidence="5">
    <location>
        <begin position="202"/>
        <end position="230"/>
    </location>
</feature>
<dbReference type="InterPro" id="IPR000571">
    <property type="entry name" value="Znf_CCCH"/>
</dbReference>
<dbReference type="Proteomes" id="UP000747542">
    <property type="component" value="Unassembled WGS sequence"/>
</dbReference>
<dbReference type="PANTHER" id="PTHR22948:SF76">
    <property type="entry name" value="FI20010P1-RELATED"/>
    <property type="match status" value="1"/>
</dbReference>
<evidence type="ECO:0000313" key="7">
    <source>
        <dbReference type="Proteomes" id="UP000747542"/>
    </source>
</evidence>
<dbReference type="Gene3D" id="2.40.50.90">
    <property type="match status" value="2"/>
</dbReference>
<keyword evidence="7" id="KW-1185">Reference proteome</keyword>
<dbReference type="GO" id="GO:0008270">
    <property type="term" value="F:zinc ion binding"/>
    <property type="evidence" value="ECO:0007669"/>
    <property type="project" value="UniProtKB-KW"/>
</dbReference>
<reference evidence="6" key="1">
    <citation type="journal article" date="2021" name="Sci. Adv.">
        <title>The American lobster genome reveals insights on longevity, neural, and immune adaptations.</title>
        <authorList>
            <person name="Polinski J.M."/>
            <person name="Zimin A.V."/>
            <person name="Clark K.F."/>
            <person name="Kohn A.B."/>
            <person name="Sadowski N."/>
            <person name="Timp W."/>
            <person name="Ptitsyn A."/>
            <person name="Khanna P."/>
            <person name="Romanova D.Y."/>
            <person name="Williams P."/>
            <person name="Greenwood S.J."/>
            <person name="Moroz L.L."/>
            <person name="Walt D.R."/>
            <person name="Bodnar A.G."/>
        </authorList>
    </citation>
    <scope>NUCLEOTIDE SEQUENCE</scope>
    <source>
        <strain evidence="6">GMGI-L3</strain>
    </source>
</reference>
<feature type="zinc finger region" description="C3H1-type" evidence="4">
    <location>
        <begin position="202"/>
        <end position="230"/>
    </location>
</feature>
<evidence type="ECO:0000256" key="4">
    <source>
        <dbReference type="PROSITE-ProRule" id="PRU00723"/>
    </source>
</evidence>
<protein>
    <submittedName>
        <fullName evidence="6">Tudor domain-containing protein 7B-like 1</fullName>
    </submittedName>
</protein>
<dbReference type="AlphaFoldDB" id="A0A8J5JN72"/>
<keyword evidence="1 4" id="KW-0479">Metal-binding</keyword>
<dbReference type="InterPro" id="IPR050621">
    <property type="entry name" value="Tudor_domain_containing"/>
</dbReference>
<dbReference type="Pfam" id="PF00567">
    <property type="entry name" value="TUDOR"/>
    <property type="match status" value="2"/>
</dbReference>
<feature type="non-terminal residue" evidence="6">
    <location>
        <position position="1"/>
    </location>
</feature>
<proteinExistence type="predicted"/>
<evidence type="ECO:0000313" key="6">
    <source>
        <dbReference type="EMBL" id="KAG7158620.1"/>
    </source>
</evidence>
<comment type="caution">
    <text evidence="6">The sequence shown here is derived from an EMBL/GenBank/DDBJ whole genome shotgun (WGS) entry which is preliminary data.</text>
</comment>
<dbReference type="PROSITE" id="PS50103">
    <property type="entry name" value="ZF_C3H1"/>
    <property type="match status" value="1"/>
</dbReference>
<dbReference type="Gene3D" id="2.30.30.140">
    <property type="match status" value="2"/>
</dbReference>
<accession>A0A8J5JN72</accession>
<gene>
    <name evidence="6" type="primary">tdrd7b-L1</name>
    <name evidence="6" type="ORF">Hamer_G011275</name>
</gene>